<evidence type="ECO:0000259" key="2">
    <source>
        <dbReference type="PROSITE" id="PS50801"/>
    </source>
</evidence>
<dbReference type="SUPFAM" id="SSF55785">
    <property type="entry name" value="PYP-like sensor domain (PAS domain)"/>
    <property type="match status" value="2"/>
</dbReference>
<dbReference type="InterPro" id="IPR035965">
    <property type="entry name" value="PAS-like_dom_sf"/>
</dbReference>
<name>A0A4P2Q3T2_SORCE</name>
<dbReference type="Gene3D" id="3.30.450.20">
    <property type="entry name" value="PAS domain"/>
    <property type="match status" value="1"/>
</dbReference>
<dbReference type="PROSITE" id="PS50801">
    <property type="entry name" value="STAS"/>
    <property type="match status" value="1"/>
</dbReference>
<dbReference type="InterPro" id="IPR002645">
    <property type="entry name" value="STAS_dom"/>
</dbReference>
<dbReference type="PANTHER" id="PTHR33745:SF1">
    <property type="entry name" value="RSBT ANTAGONIST PROTEIN RSBS"/>
    <property type="match status" value="1"/>
</dbReference>
<gene>
    <name evidence="3" type="ORF">SOCEGT47_045350</name>
</gene>
<evidence type="ECO:0000313" key="4">
    <source>
        <dbReference type="Proteomes" id="UP000295781"/>
    </source>
</evidence>
<accession>A0A4P2Q3T2</accession>
<dbReference type="Pfam" id="PF08448">
    <property type="entry name" value="PAS_4"/>
    <property type="match status" value="1"/>
</dbReference>
<keyword evidence="1" id="KW-0175">Coiled coil</keyword>
<reference evidence="3 4" key="1">
    <citation type="submission" date="2015-09" db="EMBL/GenBank/DDBJ databases">
        <title>Sorangium comparison.</title>
        <authorList>
            <person name="Zaburannyi N."/>
            <person name="Bunk B."/>
            <person name="Overmann J."/>
            <person name="Mueller R."/>
        </authorList>
    </citation>
    <scope>NUCLEOTIDE SEQUENCE [LARGE SCALE GENOMIC DNA]</scope>
    <source>
        <strain evidence="3 4">So ceGT47</strain>
    </source>
</reference>
<dbReference type="InterPro" id="IPR013656">
    <property type="entry name" value="PAS_4"/>
</dbReference>
<dbReference type="Gene3D" id="3.30.750.24">
    <property type="entry name" value="STAS domain"/>
    <property type="match status" value="1"/>
</dbReference>
<dbReference type="Pfam" id="PF01740">
    <property type="entry name" value="STAS"/>
    <property type="match status" value="1"/>
</dbReference>
<dbReference type="PANTHER" id="PTHR33745">
    <property type="entry name" value="RSBT ANTAGONIST PROTEIN RSBS-RELATED"/>
    <property type="match status" value="1"/>
</dbReference>
<feature type="domain" description="STAS" evidence="2">
    <location>
        <begin position="292"/>
        <end position="393"/>
    </location>
</feature>
<feature type="coiled-coil region" evidence="1">
    <location>
        <begin position="248"/>
        <end position="282"/>
    </location>
</feature>
<dbReference type="EMBL" id="CP012670">
    <property type="protein sequence ID" value="AUX24004.1"/>
    <property type="molecule type" value="Genomic_DNA"/>
</dbReference>
<protein>
    <submittedName>
        <fullName evidence="3">Anti-anti sigma factor protein</fullName>
    </submittedName>
</protein>
<dbReference type="InterPro" id="IPR036513">
    <property type="entry name" value="STAS_dom_sf"/>
</dbReference>
<sequence>MGVRYQCVRDGLYRRMRHRHDMMSLDQRFAALELSILPTWVYDHDAYRFRWANAKAMEFWRASDRDELLSRDLSDISGATRARLDGYLRVVAEGGTVVEDWTLYPRGAPVTVTLDGQGIRLDDGRLAILFQALPRQPGVDASMVRGVEAVRHSSVLVSLVDGEGTVLFHNPAALRALGDAPRIDAAFPDEAVGAAIRGVIAAEEPWTGEVRVHTTGGERWHQVEARRTTDPVTGVPAVLVQQLDVSAQRRAEGQVEEQGRLIEELNRSLALVEEQRQQILTLSAPILDVGCGTLAVPLIGRLDAERGDELGERLLPAIVARRASHVVLDVTGADALDPDGAAALERLSRAITLLGARPILTGVRPEVARALVHTDLTDGLLVLRSLGHGLEASRERSTARRRA</sequence>
<proteinExistence type="predicted"/>
<dbReference type="Proteomes" id="UP000295781">
    <property type="component" value="Chromosome"/>
</dbReference>
<dbReference type="InterPro" id="IPR051932">
    <property type="entry name" value="Bact_StressResp_Reg"/>
</dbReference>
<evidence type="ECO:0000256" key="1">
    <source>
        <dbReference type="SAM" id="Coils"/>
    </source>
</evidence>
<evidence type="ECO:0000313" key="3">
    <source>
        <dbReference type="EMBL" id="AUX24004.1"/>
    </source>
</evidence>
<dbReference type="CDD" id="cd07041">
    <property type="entry name" value="STAS_RsbR_RsbS_like"/>
    <property type="match status" value="1"/>
</dbReference>
<dbReference type="AlphaFoldDB" id="A0A4P2Q3T2"/>
<organism evidence="3 4">
    <name type="scientific">Sorangium cellulosum</name>
    <name type="common">Polyangium cellulosum</name>
    <dbReference type="NCBI Taxonomy" id="56"/>
    <lineage>
        <taxon>Bacteria</taxon>
        <taxon>Pseudomonadati</taxon>
        <taxon>Myxococcota</taxon>
        <taxon>Polyangia</taxon>
        <taxon>Polyangiales</taxon>
        <taxon>Polyangiaceae</taxon>
        <taxon>Sorangium</taxon>
    </lineage>
</organism>
<dbReference type="SUPFAM" id="SSF52091">
    <property type="entry name" value="SpoIIaa-like"/>
    <property type="match status" value="1"/>
</dbReference>